<evidence type="ECO:0000256" key="6">
    <source>
        <dbReference type="ARBA" id="ARBA00023242"/>
    </source>
</evidence>
<dbReference type="InterPro" id="IPR036864">
    <property type="entry name" value="Zn2-C6_fun-type_DNA-bd_sf"/>
</dbReference>
<dbReference type="Pfam" id="PF00172">
    <property type="entry name" value="Zn_clus"/>
    <property type="match status" value="1"/>
</dbReference>
<sequence length="780" mass="87801">MSSSLASFFQPRTSNNHQTLLFMQASTSHAASSTWGARLLNRKPPPPSSPPPYDISSTAFSRKRTFNSSRRHGVFALITAIHTSRMSDTGPPPRKRARQACLACNARRVKCDVTERQPCQNCIAGNVTCETRESRRGKHPRPNKKRHSIDSNISGSHSQHDDEVAGAHVLASLHRNRDIDIAQPESAIRGYLPDDLLKGPPTEARQEDDGDVFLGEATSLRYVHDGPDPAAPTASPSAHSLRLRYSVPAAVKAESLIPQWEVYRRIRRKEHLIQEGALSFPPLPVVERLLKAYFRWFHPCFAIVDEMDVWTQHSRGVLSPLLLQSMLFVGVLHCEESVLHALGEGSRHRAKYFFFTRAKDIYDAEIEQKKITVIQSLFLMSFWRAGALLEKDTRHWLAAAIALAQTKALHRSAGNADSQAAKLRRRIWWSLYTRDRQCAAALGLPNRVRDEDCDFESLEKSDFDHAYHPSVPPKAAEQYAVYAIGMTELAKLLGQIVHSGYLPNKTLNSIYRDQIRNKLAEWKRQLPIWMQPDGGEIPSFYANMQHLAYNNLLILLYRSGYIGGSEESKDVDGSVALHAAARNARIVEDMLSDDTLRHGQIHVITNLFNTLCMHTIQLRRSEGPTRTVAESRAKLCLHGLQELQKTWEVTNWVLQLFFQYLDRSTASILRVQEQEDPGPVQTTNQHASITSPDTKSQQPAQYATPVPATGFEPMLPQTVMDAAAETPWSWTSEEANTYLFSRIENDFGFGEGEVPDWNADELEFNASFFPSNGGSNNFMN</sequence>
<organism evidence="9 10">
    <name type="scientific">Extremus antarcticus</name>
    <dbReference type="NCBI Taxonomy" id="702011"/>
    <lineage>
        <taxon>Eukaryota</taxon>
        <taxon>Fungi</taxon>
        <taxon>Dikarya</taxon>
        <taxon>Ascomycota</taxon>
        <taxon>Pezizomycotina</taxon>
        <taxon>Dothideomycetes</taxon>
        <taxon>Dothideomycetidae</taxon>
        <taxon>Mycosphaerellales</taxon>
        <taxon>Extremaceae</taxon>
        <taxon>Extremus</taxon>
    </lineage>
</organism>
<reference evidence="9" key="1">
    <citation type="submission" date="2023-04" db="EMBL/GenBank/DDBJ databases">
        <title>Black Yeasts Isolated from many extreme environments.</title>
        <authorList>
            <person name="Coleine C."/>
            <person name="Stajich J.E."/>
            <person name="Selbmann L."/>
        </authorList>
    </citation>
    <scope>NUCLEOTIDE SEQUENCE</scope>
    <source>
        <strain evidence="9">CCFEE 5312</strain>
    </source>
</reference>
<dbReference type="InterPro" id="IPR007219">
    <property type="entry name" value="XnlR_reg_dom"/>
</dbReference>
<dbReference type="PANTHER" id="PTHR47171:SF1">
    <property type="entry name" value="ZN(II)2CYS6 TRANSCRIPTION FACTOR (EUROFUNG)"/>
    <property type="match status" value="1"/>
</dbReference>
<dbReference type="InterPro" id="IPR052073">
    <property type="entry name" value="Amide_Lactam_Regulators"/>
</dbReference>
<keyword evidence="3" id="KW-0805">Transcription regulation</keyword>
<gene>
    <name evidence="9" type="ORF">LTR09_011388</name>
</gene>
<evidence type="ECO:0000256" key="5">
    <source>
        <dbReference type="ARBA" id="ARBA00023163"/>
    </source>
</evidence>
<keyword evidence="1" id="KW-0479">Metal-binding</keyword>
<feature type="domain" description="Zn(2)-C6 fungal-type" evidence="8">
    <location>
        <begin position="100"/>
        <end position="131"/>
    </location>
</feature>
<dbReference type="PANTHER" id="PTHR47171">
    <property type="entry name" value="FARA-RELATED"/>
    <property type="match status" value="1"/>
</dbReference>
<dbReference type="Gene3D" id="4.10.240.10">
    <property type="entry name" value="Zn(2)-C6 fungal-type DNA-binding domain"/>
    <property type="match status" value="1"/>
</dbReference>
<evidence type="ECO:0000256" key="4">
    <source>
        <dbReference type="ARBA" id="ARBA00023125"/>
    </source>
</evidence>
<dbReference type="GO" id="GO:0000981">
    <property type="term" value="F:DNA-binding transcription factor activity, RNA polymerase II-specific"/>
    <property type="evidence" value="ECO:0007669"/>
    <property type="project" value="InterPro"/>
</dbReference>
<dbReference type="GO" id="GO:0008270">
    <property type="term" value="F:zinc ion binding"/>
    <property type="evidence" value="ECO:0007669"/>
    <property type="project" value="InterPro"/>
</dbReference>
<keyword evidence="6" id="KW-0539">Nucleus</keyword>
<keyword evidence="10" id="KW-1185">Reference proteome</keyword>
<keyword evidence="5" id="KW-0804">Transcription</keyword>
<dbReference type="CDD" id="cd00067">
    <property type="entry name" value="GAL4"/>
    <property type="match status" value="1"/>
</dbReference>
<evidence type="ECO:0000313" key="10">
    <source>
        <dbReference type="Proteomes" id="UP001271007"/>
    </source>
</evidence>
<keyword evidence="4" id="KW-0238">DNA-binding</keyword>
<accession>A0AAJ0GAD8</accession>
<comment type="caution">
    <text evidence="9">The sequence shown here is derived from an EMBL/GenBank/DDBJ whole genome shotgun (WGS) entry which is preliminary data.</text>
</comment>
<evidence type="ECO:0000256" key="1">
    <source>
        <dbReference type="ARBA" id="ARBA00022723"/>
    </source>
</evidence>
<dbReference type="SMART" id="SM00066">
    <property type="entry name" value="GAL4"/>
    <property type="match status" value="1"/>
</dbReference>
<dbReference type="GO" id="GO:0006351">
    <property type="term" value="P:DNA-templated transcription"/>
    <property type="evidence" value="ECO:0007669"/>
    <property type="project" value="InterPro"/>
</dbReference>
<evidence type="ECO:0000313" key="9">
    <source>
        <dbReference type="EMBL" id="KAK3047186.1"/>
    </source>
</evidence>
<feature type="compositionally biased region" description="Basic residues" evidence="7">
    <location>
        <begin position="135"/>
        <end position="147"/>
    </location>
</feature>
<dbReference type="Proteomes" id="UP001271007">
    <property type="component" value="Unassembled WGS sequence"/>
</dbReference>
<evidence type="ECO:0000259" key="8">
    <source>
        <dbReference type="PROSITE" id="PS50048"/>
    </source>
</evidence>
<feature type="compositionally biased region" description="Polar residues" evidence="7">
    <location>
        <begin position="680"/>
        <end position="701"/>
    </location>
</feature>
<name>A0AAJ0GAD8_9PEZI</name>
<dbReference type="SMART" id="SM00906">
    <property type="entry name" value="Fungal_trans"/>
    <property type="match status" value="1"/>
</dbReference>
<dbReference type="CDD" id="cd12148">
    <property type="entry name" value="fungal_TF_MHR"/>
    <property type="match status" value="1"/>
</dbReference>
<dbReference type="SUPFAM" id="SSF57701">
    <property type="entry name" value="Zn2/Cys6 DNA-binding domain"/>
    <property type="match status" value="1"/>
</dbReference>
<dbReference type="PROSITE" id="PS50048">
    <property type="entry name" value="ZN2_CY6_FUNGAL_2"/>
    <property type="match status" value="1"/>
</dbReference>
<dbReference type="InterPro" id="IPR001138">
    <property type="entry name" value="Zn2Cys6_DnaBD"/>
</dbReference>
<evidence type="ECO:0000256" key="2">
    <source>
        <dbReference type="ARBA" id="ARBA00022833"/>
    </source>
</evidence>
<evidence type="ECO:0000256" key="3">
    <source>
        <dbReference type="ARBA" id="ARBA00023015"/>
    </source>
</evidence>
<feature type="region of interest" description="Disordered" evidence="7">
    <location>
        <begin position="674"/>
        <end position="703"/>
    </location>
</feature>
<protein>
    <recommendedName>
        <fullName evidence="8">Zn(2)-C6 fungal-type domain-containing protein</fullName>
    </recommendedName>
</protein>
<proteinExistence type="predicted"/>
<dbReference type="Pfam" id="PF04082">
    <property type="entry name" value="Fungal_trans"/>
    <property type="match status" value="1"/>
</dbReference>
<dbReference type="EMBL" id="JAWDJX010000066">
    <property type="protein sequence ID" value="KAK3047186.1"/>
    <property type="molecule type" value="Genomic_DNA"/>
</dbReference>
<dbReference type="AlphaFoldDB" id="A0AAJ0GAD8"/>
<evidence type="ECO:0000256" key="7">
    <source>
        <dbReference type="SAM" id="MobiDB-lite"/>
    </source>
</evidence>
<feature type="region of interest" description="Disordered" evidence="7">
    <location>
        <begin position="131"/>
        <end position="162"/>
    </location>
</feature>
<dbReference type="GO" id="GO:0003677">
    <property type="term" value="F:DNA binding"/>
    <property type="evidence" value="ECO:0007669"/>
    <property type="project" value="UniProtKB-KW"/>
</dbReference>
<keyword evidence="2" id="KW-0862">Zinc</keyword>